<protein>
    <submittedName>
        <fullName evidence="2">Uncharacterized protein</fullName>
    </submittedName>
</protein>
<feature type="compositionally biased region" description="Low complexity" evidence="1">
    <location>
        <begin position="407"/>
        <end position="421"/>
    </location>
</feature>
<proteinExistence type="predicted"/>
<evidence type="ECO:0000256" key="1">
    <source>
        <dbReference type="SAM" id="MobiDB-lite"/>
    </source>
</evidence>
<sequence>MDLLAMSSNGDVSSWVSFDDQSSPITPSDEFLSPSFFASSAALTGASLLDASTSILCKDDDTLNDLSFDWPHKSVSLSADSDFSGMNLLDNSFQAPKQIYNDVCPSVHDLQNNAAATAAAIAAAINSNNLSAATAILAAQQQQNQQPQQQQRQLQPQQMNKKMFTNLTFADMTGADLDSDPSLSQFVSMQAQRRMRLSPEMQSFSSASSISSASSSEFSTPMSSPSLTYYPSNNNAFSAAPSLTSPACSPIPPVSLSGNSDSSVSLAMAVAAAAASSLKAGQPSNGAAPVRPPRAPRKQSESRIPLPDLHARMGLAQDPDEARSREQHILGILQDQGFPLGERTWIRDTEEKERRRIIEEIYKQTYELYGYERSLLEVIVRRGAYYLMQGRLRRLRRSKRHHANANGTSSESSVTGDSGSEATNNIAEEEDHSSRSGSEEADLKEDEMEDE</sequence>
<gene>
    <name evidence="2" type="ORF">BZA70DRAFT_274716</name>
</gene>
<keyword evidence="3" id="KW-1185">Reference proteome</keyword>
<reference evidence="2 3" key="1">
    <citation type="submission" date="2024-03" db="EMBL/GenBank/DDBJ databases">
        <title>Genome-scale model development and genomic sequencing of the oleaginous clade Lipomyces.</title>
        <authorList>
            <consortium name="Lawrence Berkeley National Laboratory"/>
            <person name="Czajka J.J."/>
            <person name="Han Y."/>
            <person name="Kim J."/>
            <person name="Mondo S.J."/>
            <person name="Hofstad B.A."/>
            <person name="Robles A."/>
            <person name="Haridas S."/>
            <person name="Riley R."/>
            <person name="LaButti K."/>
            <person name="Pangilinan J."/>
            <person name="Andreopoulos W."/>
            <person name="Lipzen A."/>
            <person name="Yan J."/>
            <person name="Wang M."/>
            <person name="Ng V."/>
            <person name="Grigoriev I.V."/>
            <person name="Spatafora J.W."/>
            <person name="Magnuson J.K."/>
            <person name="Baker S.E."/>
            <person name="Pomraning K.R."/>
        </authorList>
    </citation>
    <scope>NUCLEOTIDE SEQUENCE [LARGE SCALE GENOMIC DNA]</scope>
    <source>
        <strain evidence="2 3">Phaff 52-87</strain>
    </source>
</reference>
<name>A0ABR1FBV8_9ASCO</name>
<dbReference type="RefSeq" id="XP_064769656.1">
    <property type="nucleotide sequence ID" value="XM_064912020.1"/>
</dbReference>
<evidence type="ECO:0000313" key="3">
    <source>
        <dbReference type="Proteomes" id="UP001498771"/>
    </source>
</evidence>
<evidence type="ECO:0000313" key="2">
    <source>
        <dbReference type="EMBL" id="KAK7206623.1"/>
    </source>
</evidence>
<feature type="region of interest" description="Disordered" evidence="1">
    <location>
        <begin position="398"/>
        <end position="451"/>
    </location>
</feature>
<feature type="compositionally biased region" description="Acidic residues" evidence="1">
    <location>
        <begin position="439"/>
        <end position="451"/>
    </location>
</feature>
<organism evidence="2 3">
    <name type="scientific">Myxozyma melibiosi</name>
    <dbReference type="NCBI Taxonomy" id="54550"/>
    <lineage>
        <taxon>Eukaryota</taxon>
        <taxon>Fungi</taxon>
        <taxon>Dikarya</taxon>
        <taxon>Ascomycota</taxon>
        <taxon>Saccharomycotina</taxon>
        <taxon>Lipomycetes</taxon>
        <taxon>Lipomycetales</taxon>
        <taxon>Lipomycetaceae</taxon>
        <taxon>Myxozyma</taxon>
    </lineage>
</organism>
<feature type="region of interest" description="Disordered" evidence="1">
    <location>
        <begin position="277"/>
        <end position="308"/>
    </location>
</feature>
<dbReference type="EMBL" id="JBBJBU010000002">
    <property type="protein sequence ID" value="KAK7206623.1"/>
    <property type="molecule type" value="Genomic_DNA"/>
</dbReference>
<dbReference type="GeneID" id="90037532"/>
<comment type="caution">
    <text evidence="2">The sequence shown here is derived from an EMBL/GenBank/DDBJ whole genome shotgun (WGS) entry which is preliminary data.</text>
</comment>
<dbReference type="Proteomes" id="UP001498771">
    <property type="component" value="Unassembled WGS sequence"/>
</dbReference>
<accession>A0ABR1FBV8</accession>